<keyword evidence="5 7" id="KW-1133">Transmembrane helix</keyword>
<organism evidence="9 10">
    <name type="scientific">Acetobacter indonesiensis</name>
    <dbReference type="NCBI Taxonomy" id="104101"/>
    <lineage>
        <taxon>Bacteria</taxon>
        <taxon>Pseudomonadati</taxon>
        <taxon>Pseudomonadota</taxon>
        <taxon>Alphaproteobacteria</taxon>
        <taxon>Acetobacterales</taxon>
        <taxon>Acetobacteraceae</taxon>
        <taxon>Acetobacter</taxon>
    </lineage>
</organism>
<evidence type="ECO:0000256" key="2">
    <source>
        <dbReference type="ARBA" id="ARBA00022448"/>
    </source>
</evidence>
<feature type="transmembrane region" description="Helical" evidence="7">
    <location>
        <begin position="104"/>
        <end position="125"/>
    </location>
</feature>
<dbReference type="CDD" id="cd06261">
    <property type="entry name" value="TM_PBP2"/>
    <property type="match status" value="1"/>
</dbReference>
<dbReference type="PROSITE" id="PS50928">
    <property type="entry name" value="ABC_TM1"/>
    <property type="match status" value="1"/>
</dbReference>
<dbReference type="GO" id="GO:0055085">
    <property type="term" value="P:transmembrane transport"/>
    <property type="evidence" value="ECO:0007669"/>
    <property type="project" value="InterPro"/>
</dbReference>
<name>A0A252AL11_9PROT</name>
<dbReference type="PANTHER" id="PTHR43163:SF6">
    <property type="entry name" value="DIPEPTIDE TRANSPORT SYSTEM PERMEASE PROTEIN DPPB-RELATED"/>
    <property type="match status" value="1"/>
</dbReference>
<feature type="transmembrane region" description="Helical" evidence="7">
    <location>
        <begin position="281"/>
        <end position="303"/>
    </location>
</feature>
<feature type="transmembrane region" description="Helical" evidence="7">
    <location>
        <begin position="177"/>
        <end position="197"/>
    </location>
</feature>
<evidence type="ECO:0000256" key="6">
    <source>
        <dbReference type="ARBA" id="ARBA00023136"/>
    </source>
</evidence>
<proteinExistence type="inferred from homology"/>
<comment type="caution">
    <text evidence="9">The sequence shown here is derived from an EMBL/GenBank/DDBJ whole genome shotgun (WGS) entry which is preliminary data.</text>
</comment>
<keyword evidence="6 7" id="KW-0472">Membrane</keyword>
<keyword evidence="4 7" id="KW-0812">Transmembrane</keyword>
<evidence type="ECO:0000256" key="1">
    <source>
        <dbReference type="ARBA" id="ARBA00004651"/>
    </source>
</evidence>
<keyword evidence="3" id="KW-1003">Cell membrane</keyword>
<evidence type="ECO:0000256" key="4">
    <source>
        <dbReference type="ARBA" id="ARBA00022692"/>
    </source>
</evidence>
<dbReference type="PANTHER" id="PTHR43163">
    <property type="entry name" value="DIPEPTIDE TRANSPORT SYSTEM PERMEASE PROTEIN DPPB-RELATED"/>
    <property type="match status" value="1"/>
</dbReference>
<dbReference type="Proteomes" id="UP000194641">
    <property type="component" value="Unassembled WGS sequence"/>
</dbReference>
<dbReference type="InterPro" id="IPR000515">
    <property type="entry name" value="MetI-like"/>
</dbReference>
<feature type="transmembrane region" description="Helical" evidence="7">
    <location>
        <begin position="231"/>
        <end position="252"/>
    </location>
</feature>
<evidence type="ECO:0000259" key="8">
    <source>
        <dbReference type="PROSITE" id="PS50928"/>
    </source>
</evidence>
<dbReference type="InterPro" id="IPR045621">
    <property type="entry name" value="BPD_transp_1_N"/>
</dbReference>
<evidence type="ECO:0000256" key="7">
    <source>
        <dbReference type="RuleBase" id="RU363032"/>
    </source>
</evidence>
<protein>
    <recommendedName>
        <fullName evidence="8">ABC transmembrane type-1 domain-containing protein</fullName>
    </recommendedName>
</protein>
<sequence>MARYIGYRLLHAALVLWGAYTLSFLLLQVLPGDAVLVRFQDPELGLSPQQIADIRQAYGADDGVLVQYWHALFNILHGRLGQSLGMGVPVEALLKTTVPLTLRLAFGSIVLAVLLMLVGSYTALLCQPHTRLGKLVRSIPPAVHSFPVFWLSILVIQIVSFKLRLVSIIDVSDWGQLVLPALTLGCYLSAALIRVMVASQDRVYAQPLYQILQARGFSLLRIWGRHLLPNAIAPVITQTGMLFGELLAGAIVTETVFGLNGIGRLAGQAVSNQDVAVMQSIIILTATVFVVVTLVVDLVLLRLEPRTRAAFKIRKTP</sequence>
<dbReference type="Pfam" id="PF19300">
    <property type="entry name" value="BPD_transp_1_N"/>
    <property type="match status" value="1"/>
</dbReference>
<dbReference type="SUPFAM" id="SSF161098">
    <property type="entry name" value="MetI-like"/>
    <property type="match status" value="1"/>
</dbReference>
<dbReference type="GO" id="GO:0005886">
    <property type="term" value="C:plasma membrane"/>
    <property type="evidence" value="ECO:0007669"/>
    <property type="project" value="UniProtKB-SubCell"/>
</dbReference>
<feature type="transmembrane region" description="Helical" evidence="7">
    <location>
        <begin position="12"/>
        <end position="30"/>
    </location>
</feature>
<reference evidence="10" key="1">
    <citation type="submission" date="2014-06" db="EMBL/GenBank/DDBJ databases">
        <authorList>
            <person name="Winans N.J."/>
            <person name="Newell P.D."/>
            <person name="Douglas A.E."/>
        </authorList>
    </citation>
    <scope>NUCLEOTIDE SEQUENCE [LARGE SCALE GENOMIC DNA]</scope>
</reference>
<evidence type="ECO:0000256" key="3">
    <source>
        <dbReference type="ARBA" id="ARBA00022475"/>
    </source>
</evidence>
<feature type="domain" description="ABC transmembrane type-1" evidence="8">
    <location>
        <begin position="98"/>
        <end position="300"/>
    </location>
</feature>
<accession>A0A252AL11</accession>
<comment type="similarity">
    <text evidence="7">Belongs to the binding-protein-dependent transport system permease family.</text>
</comment>
<feature type="transmembrane region" description="Helical" evidence="7">
    <location>
        <begin position="146"/>
        <end position="165"/>
    </location>
</feature>
<dbReference type="RefSeq" id="WP_086613258.1">
    <property type="nucleotide sequence ID" value="NZ_JBJJWX010000017.1"/>
</dbReference>
<evidence type="ECO:0000256" key="5">
    <source>
        <dbReference type="ARBA" id="ARBA00022989"/>
    </source>
</evidence>
<dbReference type="InterPro" id="IPR035906">
    <property type="entry name" value="MetI-like_sf"/>
</dbReference>
<dbReference type="Pfam" id="PF00528">
    <property type="entry name" value="BPD_transp_1"/>
    <property type="match status" value="1"/>
</dbReference>
<comment type="subcellular location">
    <subcellularLocation>
        <location evidence="1 7">Cell membrane</location>
        <topology evidence="1 7">Multi-pass membrane protein</topology>
    </subcellularLocation>
</comment>
<keyword evidence="2 7" id="KW-0813">Transport</keyword>
<gene>
    <name evidence="9" type="ORF">HK17_13965</name>
</gene>
<evidence type="ECO:0000313" key="9">
    <source>
        <dbReference type="EMBL" id="OUI90302.1"/>
    </source>
</evidence>
<evidence type="ECO:0000313" key="10">
    <source>
        <dbReference type="Proteomes" id="UP000194641"/>
    </source>
</evidence>
<dbReference type="AlphaFoldDB" id="A0A252AL11"/>
<dbReference type="Gene3D" id="1.10.3720.10">
    <property type="entry name" value="MetI-like"/>
    <property type="match status" value="1"/>
</dbReference>
<dbReference type="EMBL" id="JOPA01000052">
    <property type="protein sequence ID" value="OUI90302.1"/>
    <property type="molecule type" value="Genomic_DNA"/>
</dbReference>